<sequence length="180" mass="20397">MDSEIVIACHCERLHAQMYHLKNGALDKVVGAHYVDPECPETTWGDIEAESKTYVWGDNCPVGPQIRSGEVQEDCVLINILDESWRVLKKGGTVIFPGPYNTAMEEPMQALIDSGAFKHKWSFSVIKKEDFPFILTHKNKVGDFKVPPYFAIFTKPMSGGKSKRKTLKRKRRSRQVKPAT</sequence>
<dbReference type="EMBL" id="MN739743">
    <property type="protein sequence ID" value="QHT24181.1"/>
    <property type="molecule type" value="Genomic_DNA"/>
</dbReference>
<reference evidence="2" key="1">
    <citation type="journal article" date="2020" name="Nature">
        <title>Giant virus diversity and host interactions through global metagenomics.</title>
        <authorList>
            <person name="Schulz F."/>
            <person name="Roux S."/>
            <person name="Paez-Espino D."/>
            <person name="Jungbluth S."/>
            <person name="Walsh D.A."/>
            <person name="Denef V.J."/>
            <person name="McMahon K.D."/>
            <person name="Konstantinidis K.T."/>
            <person name="Eloe-Fadrosh E.A."/>
            <person name="Kyrpides N.C."/>
            <person name="Woyke T."/>
        </authorList>
    </citation>
    <scope>NUCLEOTIDE SEQUENCE</scope>
    <source>
        <strain evidence="2">GVMAG-M-3300023179-138</strain>
    </source>
</reference>
<dbReference type="InterPro" id="IPR029063">
    <property type="entry name" value="SAM-dependent_MTases_sf"/>
</dbReference>
<dbReference type="AlphaFoldDB" id="A0A6C0E6B8"/>
<organism evidence="2">
    <name type="scientific">viral metagenome</name>
    <dbReference type="NCBI Taxonomy" id="1070528"/>
    <lineage>
        <taxon>unclassified sequences</taxon>
        <taxon>metagenomes</taxon>
        <taxon>organismal metagenomes</taxon>
    </lineage>
</organism>
<feature type="region of interest" description="Disordered" evidence="1">
    <location>
        <begin position="157"/>
        <end position="180"/>
    </location>
</feature>
<accession>A0A6C0E6B8</accession>
<evidence type="ECO:0000313" key="2">
    <source>
        <dbReference type="EMBL" id="QHT24181.1"/>
    </source>
</evidence>
<protein>
    <recommendedName>
        <fullName evidence="3">Methyltransferase</fullName>
    </recommendedName>
</protein>
<feature type="compositionally biased region" description="Basic residues" evidence="1">
    <location>
        <begin position="161"/>
        <end position="180"/>
    </location>
</feature>
<dbReference type="SUPFAM" id="SSF53335">
    <property type="entry name" value="S-adenosyl-L-methionine-dependent methyltransferases"/>
    <property type="match status" value="1"/>
</dbReference>
<name>A0A6C0E6B8_9ZZZZ</name>
<proteinExistence type="predicted"/>
<evidence type="ECO:0000256" key="1">
    <source>
        <dbReference type="SAM" id="MobiDB-lite"/>
    </source>
</evidence>
<evidence type="ECO:0008006" key="3">
    <source>
        <dbReference type="Google" id="ProtNLM"/>
    </source>
</evidence>